<comment type="caution">
    <text evidence="2">The sequence shown here is derived from an EMBL/GenBank/DDBJ whole genome shotgun (WGS) entry which is preliminary data.</text>
</comment>
<evidence type="ECO:0000313" key="3">
    <source>
        <dbReference type="Proteomes" id="UP000179807"/>
    </source>
</evidence>
<dbReference type="GeneID" id="94847875"/>
<accession>A0A1J4J3M6</accession>
<dbReference type="RefSeq" id="XP_068346482.1">
    <property type="nucleotide sequence ID" value="XM_068513171.1"/>
</dbReference>
<reference evidence="2" key="1">
    <citation type="submission" date="2016-10" db="EMBL/GenBank/DDBJ databases">
        <authorList>
            <person name="Benchimol M."/>
            <person name="Almeida L.G."/>
            <person name="Vasconcelos A.T."/>
            <person name="Perreira-Neves A."/>
            <person name="Rosa I.A."/>
            <person name="Tasca T."/>
            <person name="Bogo M.R."/>
            <person name="de Souza W."/>
        </authorList>
    </citation>
    <scope>NUCLEOTIDE SEQUENCE [LARGE SCALE GENOMIC DNA]</scope>
    <source>
        <strain evidence="2">K</strain>
    </source>
</reference>
<sequence>MNVFCVPEKSRHYYFASNGKYQDKDPITVKNFTLWANLDALDTITDPATVIVTKSRGSTAQMYRVIFNSTPPDFFEVAEEENLSIYYLPSDRFLQLESTSPCVPVPDNNWEECAFRFHTLAAFYRLNVIPSLSSSLFEREDLFDDICEKFYETYRISPPLNNALSSIFSDILFALEFFGFALPSNLSEKHSLDAARKLAVSYQILHGETTERSFAFTELSFAIERYHQECFPRRSEKHHIPPDVLDYNTYNILLSTVESVRKTLSSMNLLPDDLLTHEALISGIYQFQTKYNLPTGCCDLFTLRHIWNASQSNECDLLALCRLSGMIVKDPKPPVYMNTLEKVTVSKNMPNLQHVENIMNQVLHQVKSRSEAPQWMMNEAQRSVEYQISRIEEASKTAKDVEKMVSDIEERLSSTCQQNEESSEKFDEASQILDQILHEHMVMKKDFALVKKRIDEEKNVNKMLLCLIVLLAAVIIYKFFKYEMK</sequence>
<evidence type="ECO:0000256" key="1">
    <source>
        <dbReference type="SAM" id="Phobius"/>
    </source>
</evidence>
<feature type="transmembrane region" description="Helical" evidence="1">
    <location>
        <begin position="460"/>
        <end position="480"/>
    </location>
</feature>
<keyword evidence="1" id="KW-0812">Transmembrane</keyword>
<name>A0A1J4J3M6_9EUKA</name>
<dbReference type="VEuPathDB" id="TrichDB:TRFO_40383"/>
<evidence type="ECO:0000313" key="2">
    <source>
        <dbReference type="EMBL" id="OHS93345.1"/>
    </source>
</evidence>
<dbReference type="OrthoDB" id="10534626at2759"/>
<dbReference type="Proteomes" id="UP000179807">
    <property type="component" value="Unassembled WGS sequence"/>
</dbReference>
<dbReference type="AlphaFoldDB" id="A0A1J4J3M6"/>
<keyword evidence="1" id="KW-1133">Transmembrane helix</keyword>
<organism evidence="2 3">
    <name type="scientific">Tritrichomonas foetus</name>
    <dbReference type="NCBI Taxonomy" id="1144522"/>
    <lineage>
        <taxon>Eukaryota</taxon>
        <taxon>Metamonada</taxon>
        <taxon>Parabasalia</taxon>
        <taxon>Tritrichomonadida</taxon>
        <taxon>Tritrichomonadidae</taxon>
        <taxon>Tritrichomonas</taxon>
    </lineage>
</organism>
<protein>
    <submittedName>
        <fullName evidence="2">Uncharacterized protein</fullName>
    </submittedName>
</protein>
<gene>
    <name evidence="2" type="ORF">TRFO_40383</name>
</gene>
<proteinExistence type="predicted"/>
<keyword evidence="3" id="KW-1185">Reference proteome</keyword>
<dbReference type="EMBL" id="MLAK01001411">
    <property type="protein sequence ID" value="OHS93345.1"/>
    <property type="molecule type" value="Genomic_DNA"/>
</dbReference>
<keyword evidence="1" id="KW-0472">Membrane</keyword>